<feature type="coiled-coil region" evidence="15">
    <location>
        <begin position="580"/>
        <end position="614"/>
    </location>
</feature>
<evidence type="ECO:0000256" key="9">
    <source>
        <dbReference type="ARBA" id="ARBA00022801"/>
    </source>
</evidence>
<gene>
    <name evidence="17" type="ORF">QBC34DRAFT_392087</name>
</gene>
<dbReference type="EMBL" id="MU865916">
    <property type="protein sequence ID" value="KAK4454580.1"/>
    <property type="molecule type" value="Genomic_DNA"/>
</dbReference>
<dbReference type="GO" id="GO:0000722">
    <property type="term" value="P:telomere maintenance via recombination"/>
    <property type="evidence" value="ECO:0007669"/>
    <property type="project" value="TreeGrafter"/>
</dbReference>
<evidence type="ECO:0000256" key="4">
    <source>
        <dbReference type="ARBA" id="ARBA00009439"/>
    </source>
</evidence>
<dbReference type="InterPro" id="IPR038729">
    <property type="entry name" value="Rad50/SbcC_AAA"/>
</dbReference>
<accession>A0AAV9H3Q1</accession>
<evidence type="ECO:0000259" key="16">
    <source>
        <dbReference type="Pfam" id="PF13476"/>
    </source>
</evidence>
<comment type="subcellular location">
    <subcellularLocation>
        <location evidence="3">Chromosome</location>
    </subcellularLocation>
    <subcellularLocation>
        <location evidence="2">Nucleus</location>
    </subcellularLocation>
</comment>
<evidence type="ECO:0000256" key="1">
    <source>
        <dbReference type="ARBA" id="ARBA00001947"/>
    </source>
</evidence>
<dbReference type="GO" id="GO:0000794">
    <property type="term" value="C:condensed nuclear chromosome"/>
    <property type="evidence" value="ECO:0007669"/>
    <property type="project" value="TreeGrafter"/>
</dbReference>
<evidence type="ECO:0000256" key="14">
    <source>
        <dbReference type="ARBA" id="ARBA00049360"/>
    </source>
</evidence>
<dbReference type="Proteomes" id="UP001321760">
    <property type="component" value="Unassembled WGS sequence"/>
</dbReference>
<keyword evidence="6" id="KW-0158">Chromosome</keyword>
<feature type="coiled-coil region" evidence="15">
    <location>
        <begin position="744"/>
        <end position="792"/>
    </location>
</feature>
<sequence>MSRIEKLSILGVRSFGTLGQETIAFNTPLTLIVGYNGSGKTTIIECLKYATTGELPPNSKGGAFVHDPDLAGEKEVRGQIKLSFRSTVGEPYVVTRNVQCTVKGAKREFKTLEGSLLLRNSGERITISSRVGGLDELVPSKLGVSSAVLDSVIFCHQDESLWPMSEPATLKKRFDEIFDASKYAKVIDNLKVLRKRKGDDLKVLIIEEANDKKSKERADKVDKEMEKLTREILESKAECERLWAEMGEEQVRIKEKTMQANSFLAIVHDLKNKREKLEFKKEAIVELQSRIEEMPDSDAVLSGILDEYEKTAERTVADRDAKSARLRDLQAELRSVRGSHTAKVAEQGKHQSDKENYERHVAVRSDMVQDAAQTYGIRGYDGELDDEQISAFCDRMQKLHNDKKRELERLQRDNAAEIDQKASAIAELEAKKSSLEKDRVSAMERNKAVGKDIAAAQSELSSLNVDEGAEAILQTEVQELESRIEAAKANEEAADMDTQISDAKAELSKLEAQAAKLTQELVECTRLSSERAQLDLRKKQIADRRRDLDVLKSTWDEKLSKALGGSWDPKDIDTEFHTAIKEQSDIVAKCREKMNKAQQELEQLEFKLSATRTKKTESSKEAENCKSAVIKALKDVDAEDLVIDVYEQEVAAIEKNLSEAELDLELFESMKKFYLKAEEHATKQNKCTLCSRSFGSDDATRAKLLKKITDRVSNKEKDLYSQSAAERKEELAILRKVRQKYDTYRRLEAELPSLSEEVAKLTAQKDSLRLRVDDCDDAYRNAEERRQEVESLRKHVLKIAQTYKDIIDSEAHVERSQQSSSVVMRSPEEIGAEQTACAEQARSAQARLDRLNMERQRLKDVIKQLEEEKHEVRHRISKVALEIARRKTLQDAIQRHKEEQSRLREAIQSAREGILAIEPQIAGARAALDEVRRQSREKEKRLADERDSTGNTVRELKGINSDIQEYLDRGGASNLAANQRAITALEASMAKLENDMKDLTNQINQLNREIDNSDAKKRNIADNLTYRKNLREQKGLEREIQELESRRAQEDYDRLIREAQLLDNRKSKLSANRERLMGIITSKDDELRRLDEEYNIDLKNARARYKESHVKVETTKAAIQDLGRGMVALENAILQYHSLKMEEVNRTIAELWQSTYQGTDIDTIQIRSNVEISKDASRKTYNYRVTMVKNDTDMDMRGRCSAGQKVLASIIIRLALAESFGVNCGMIALDEPTTNLDSDNIRSLAESLHAIIKARESQSNLQLIVITHDEEFLKHMQCSDFCDDFFRVRRDERQNSVILRESITRITE</sequence>
<dbReference type="GO" id="GO:0003691">
    <property type="term" value="F:double-stranded telomeric DNA binding"/>
    <property type="evidence" value="ECO:0007669"/>
    <property type="project" value="TreeGrafter"/>
</dbReference>
<dbReference type="FunFam" id="3.40.50.300:FF:001195">
    <property type="entry name" value="DNA repair protein rad50"/>
    <property type="match status" value="1"/>
</dbReference>
<dbReference type="Pfam" id="PF13558">
    <property type="entry name" value="SbcC_Walker_B"/>
    <property type="match status" value="1"/>
</dbReference>
<evidence type="ECO:0000256" key="15">
    <source>
        <dbReference type="SAM" id="Coils"/>
    </source>
</evidence>
<evidence type="ECO:0000313" key="17">
    <source>
        <dbReference type="EMBL" id="KAK4454580.1"/>
    </source>
</evidence>
<dbReference type="PANTHER" id="PTHR18867">
    <property type="entry name" value="RAD50"/>
    <property type="match status" value="1"/>
</dbReference>
<evidence type="ECO:0000256" key="7">
    <source>
        <dbReference type="ARBA" id="ARBA00022723"/>
    </source>
</evidence>
<keyword evidence="12" id="KW-0234">DNA repair</keyword>
<evidence type="ECO:0000256" key="10">
    <source>
        <dbReference type="ARBA" id="ARBA00022833"/>
    </source>
</evidence>
<feature type="coiled-coil region" evidence="15">
    <location>
        <begin position="975"/>
        <end position="1072"/>
    </location>
</feature>
<dbReference type="GO" id="GO:0043047">
    <property type="term" value="F:single-stranded telomeric DNA binding"/>
    <property type="evidence" value="ECO:0007669"/>
    <property type="project" value="TreeGrafter"/>
</dbReference>
<evidence type="ECO:0000256" key="8">
    <source>
        <dbReference type="ARBA" id="ARBA00022763"/>
    </source>
</evidence>
<proteinExistence type="inferred from homology"/>
<keyword evidence="7" id="KW-0479">Metal-binding</keyword>
<comment type="cofactor">
    <cofactor evidence="1">
        <name>Zn(2+)</name>
        <dbReference type="ChEBI" id="CHEBI:29105"/>
    </cofactor>
</comment>
<feature type="coiled-coil region" evidence="15">
    <location>
        <begin position="841"/>
        <end position="948"/>
    </location>
</feature>
<dbReference type="GO" id="GO:0070192">
    <property type="term" value="P:chromosome organization involved in meiotic cell cycle"/>
    <property type="evidence" value="ECO:0007669"/>
    <property type="project" value="TreeGrafter"/>
</dbReference>
<dbReference type="GO" id="GO:0007004">
    <property type="term" value="P:telomere maintenance via telomerase"/>
    <property type="evidence" value="ECO:0007669"/>
    <property type="project" value="TreeGrafter"/>
</dbReference>
<keyword evidence="8" id="KW-0227">DNA damage</keyword>
<comment type="caution">
    <text evidence="17">The sequence shown here is derived from an EMBL/GenBank/DDBJ whole genome shotgun (WGS) entry which is preliminary data.</text>
</comment>
<keyword evidence="10" id="KW-0862">Zinc</keyword>
<dbReference type="Gene3D" id="3.40.50.300">
    <property type="entry name" value="P-loop containing nucleotide triphosphate hydrolases"/>
    <property type="match status" value="2"/>
</dbReference>
<dbReference type="NCBIfam" id="TIGR00606">
    <property type="entry name" value="rad50"/>
    <property type="match status" value="1"/>
</dbReference>
<reference evidence="17" key="1">
    <citation type="journal article" date="2023" name="Mol. Phylogenet. Evol.">
        <title>Genome-scale phylogeny and comparative genomics of the fungal order Sordariales.</title>
        <authorList>
            <person name="Hensen N."/>
            <person name="Bonometti L."/>
            <person name="Westerberg I."/>
            <person name="Brannstrom I.O."/>
            <person name="Guillou S."/>
            <person name="Cros-Aarteil S."/>
            <person name="Calhoun S."/>
            <person name="Haridas S."/>
            <person name="Kuo A."/>
            <person name="Mondo S."/>
            <person name="Pangilinan J."/>
            <person name="Riley R."/>
            <person name="LaButti K."/>
            <person name="Andreopoulos B."/>
            <person name="Lipzen A."/>
            <person name="Chen C."/>
            <person name="Yan M."/>
            <person name="Daum C."/>
            <person name="Ng V."/>
            <person name="Clum A."/>
            <person name="Steindorff A."/>
            <person name="Ohm R.A."/>
            <person name="Martin F."/>
            <person name="Silar P."/>
            <person name="Natvig D.O."/>
            <person name="Lalanne C."/>
            <person name="Gautier V."/>
            <person name="Ament-Velasquez S.L."/>
            <person name="Kruys A."/>
            <person name="Hutchinson M.I."/>
            <person name="Powell A.J."/>
            <person name="Barry K."/>
            <person name="Miller A.N."/>
            <person name="Grigoriev I.V."/>
            <person name="Debuchy R."/>
            <person name="Gladieux P."/>
            <person name="Hiltunen Thoren M."/>
            <person name="Johannesson H."/>
        </authorList>
    </citation>
    <scope>NUCLEOTIDE SEQUENCE</scope>
    <source>
        <strain evidence="17">PSN243</strain>
    </source>
</reference>
<feature type="domain" description="Rad50/SbcC-type AAA" evidence="16">
    <location>
        <begin position="6"/>
        <end position="232"/>
    </location>
</feature>
<evidence type="ECO:0000256" key="6">
    <source>
        <dbReference type="ARBA" id="ARBA00022454"/>
    </source>
</evidence>
<evidence type="ECO:0000256" key="11">
    <source>
        <dbReference type="ARBA" id="ARBA00023054"/>
    </source>
</evidence>
<dbReference type="InterPro" id="IPR027417">
    <property type="entry name" value="P-loop_NTPase"/>
</dbReference>
<comment type="similarity">
    <text evidence="4">Belongs to the SMC family. RAD50 subfamily.</text>
</comment>
<keyword evidence="13" id="KW-0539">Nucleus</keyword>
<organism evidence="17 18">
    <name type="scientific">Podospora aff. communis PSN243</name>
    <dbReference type="NCBI Taxonomy" id="3040156"/>
    <lineage>
        <taxon>Eukaryota</taxon>
        <taxon>Fungi</taxon>
        <taxon>Dikarya</taxon>
        <taxon>Ascomycota</taxon>
        <taxon>Pezizomycotina</taxon>
        <taxon>Sordariomycetes</taxon>
        <taxon>Sordariomycetidae</taxon>
        <taxon>Sordariales</taxon>
        <taxon>Podosporaceae</taxon>
        <taxon>Podospora</taxon>
    </lineage>
</organism>
<evidence type="ECO:0000313" key="18">
    <source>
        <dbReference type="Proteomes" id="UP001321760"/>
    </source>
</evidence>
<evidence type="ECO:0000256" key="12">
    <source>
        <dbReference type="ARBA" id="ARBA00023204"/>
    </source>
</evidence>
<dbReference type="SUPFAM" id="SSF52540">
    <property type="entry name" value="P-loop containing nucleoside triphosphate hydrolases"/>
    <property type="match status" value="1"/>
</dbReference>
<dbReference type="GO" id="GO:0006302">
    <property type="term" value="P:double-strand break repair"/>
    <property type="evidence" value="ECO:0007669"/>
    <property type="project" value="InterPro"/>
</dbReference>
<feature type="coiled-coil region" evidence="15">
    <location>
        <begin position="470"/>
        <end position="527"/>
    </location>
</feature>
<keyword evidence="9" id="KW-0378">Hydrolase</keyword>
<keyword evidence="11 15" id="KW-0175">Coiled coil</keyword>
<evidence type="ECO:0000256" key="2">
    <source>
        <dbReference type="ARBA" id="ARBA00004123"/>
    </source>
</evidence>
<dbReference type="GO" id="GO:0016887">
    <property type="term" value="F:ATP hydrolysis activity"/>
    <property type="evidence" value="ECO:0007669"/>
    <property type="project" value="InterPro"/>
</dbReference>
<evidence type="ECO:0000256" key="3">
    <source>
        <dbReference type="ARBA" id="ARBA00004286"/>
    </source>
</evidence>
<feature type="coiled-coil region" evidence="15">
    <location>
        <begin position="206"/>
        <end position="238"/>
    </location>
</feature>
<dbReference type="GO" id="GO:0051880">
    <property type="term" value="F:G-quadruplex DNA binding"/>
    <property type="evidence" value="ECO:0007669"/>
    <property type="project" value="TreeGrafter"/>
</dbReference>
<comment type="catalytic activity">
    <reaction evidence="14">
        <text>ATP + H2O = ADP + phosphate + H(+)</text>
        <dbReference type="Rhea" id="RHEA:13065"/>
        <dbReference type="ChEBI" id="CHEBI:15377"/>
        <dbReference type="ChEBI" id="CHEBI:15378"/>
        <dbReference type="ChEBI" id="CHEBI:30616"/>
        <dbReference type="ChEBI" id="CHEBI:43474"/>
        <dbReference type="ChEBI" id="CHEBI:456216"/>
    </reaction>
</comment>
<evidence type="ECO:0000256" key="5">
    <source>
        <dbReference type="ARBA" id="ARBA00017893"/>
    </source>
</evidence>
<evidence type="ECO:0000256" key="13">
    <source>
        <dbReference type="ARBA" id="ARBA00023242"/>
    </source>
</evidence>
<feature type="coiled-coil region" evidence="15">
    <location>
        <begin position="393"/>
        <end position="445"/>
    </location>
</feature>
<protein>
    <recommendedName>
        <fullName evidence="5">DNA repair protein RAD50</fullName>
    </recommendedName>
</protein>
<dbReference type="GO" id="GO:0030870">
    <property type="term" value="C:Mre11 complex"/>
    <property type="evidence" value="ECO:0007669"/>
    <property type="project" value="InterPro"/>
</dbReference>
<dbReference type="GO" id="GO:0046872">
    <property type="term" value="F:metal ion binding"/>
    <property type="evidence" value="ECO:0007669"/>
    <property type="project" value="UniProtKB-KW"/>
</dbReference>
<feature type="coiled-coil region" evidence="15">
    <location>
        <begin position="643"/>
        <end position="670"/>
    </location>
</feature>
<name>A0AAV9H3Q1_9PEZI</name>
<dbReference type="FunFam" id="3.40.50.300:FF:000947">
    <property type="entry name" value="DNA repair protein RAD50"/>
    <property type="match status" value="1"/>
</dbReference>
<dbReference type="InterPro" id="IPR004584">
    <property type="entry name" value="Rad50_eukaryotes"/>
</dbReference>
<dbReference type="Pfam" id="PF13476">
    <property type="entry name" value="AAA_23"/>
    <property type="match status" value="1"/>
</dbReference>
<dbReference type="PANTHER" id="PTHR18867:SF12">
    <property type="entry name" value="DNA REPAIR PROTEIN RAD50"/>
    <property type="match status" value="1"/>
</dbReference>
<reference evidence="17" key="2">
    <citation type="submission" date="2023-05" db="EMBL/GenBank/DDBJ databases">
        <authorList>
            <consortium name="Lawrence Berkeley National Laboratory"/>
            <person name="Steindorff A."/>
            <person name="Hensen N."/>
            <person name="Bonometti L."/>
            <person name="Westerberg I."/>
            <person name="Brannstrom I.O."/>
            <person name="Guillou S."/>
            <person name="Cros-Aarteil S."/>
            <person name="Calhoun S."/>
            <person name="Haridas S."/>
            <person name="Kuo A."/>
            <person name="Mondo S."/>
            <person name="Pangilinan J."/>
            <person name="Riley R."/>
            <person name="Labutti K."/>
            <person name="Andreopoulos B."/>
            <person name="Lipzen A."/>
            <person name="Chen C."/>
            <person name="Yanf M."/>
            <person name="Daum C."/>
            <person name="Ng V."/>
            <person name="Clum A."/>
            <person name="Ohm R."/>
            <person name="Martin F."/>
            <person name="Silar P."/>
            <person name="Natvig D."/>
            <person name="Lalanne C."/>
            <person name="Gautier V."/>
            <person name="Ament-Velasquez S.L."/>
            <person name="Kruys A."/>
            <person name="Hutchinson M.I."/>
            <person name="Powell A.J."/>
            <person name="Barry K."/>
            <person name="Miller A.N."/>
            <person name="Grigoriev I.V."/>
            <person name="Debuchy R."/>
            <person name="Gladieux P."/>
            <person name="Thoren M.H."/>
            <person name="Johannesson H."/>
        </authorList>
    </citation>
    <scope>NUCLEOTIDE SEQUENCE</scope>
    <source>
        <strain evidence="17">PSN243</strain>
    </source>
</reference>
<keyword evidence="18" id="KW-1185">Reference proteome</keyword>